<dbReference type="Pfam" id="PF07238">
    <property type="entry name" value="PilZ"/>
    <property type="match status" value="1"/>
</dbReference>
<evidence type="ECO:0000259" key="1">
    <source>
        <dbReference type="Pfam" id="PF07238"/>
    </source>
</evidence>
<reference evidence="2 3" key="1">
    <citation type="submission" date="2024-06" db="EMBL/GenBank/DDBJ databases">
        <authorList>
            <person name="Campbell A.G."/>
        </authorList>
    </citation>
    <scope>NUCLEOTIDE SEQUENCE [LARGE SCALE GENOMIC DNA]</scope>
    <source>
        <strain evidence="2 3">EM12</strain>
    </source>
</reference>
<protein>
    <submittedName>
        <fullName evidence="2">PilZ domain-containing protein</fullName>
    </submittedName>
</protein>
<feature type="domain" description="PilZ" evidence="1">
    <location>
        <begin position="107"/>
        <end position="184"/>
    </location>
</feature>
<comment type="caution">
    <text evidence="2">The sequence shown here is derived from an EMBL/GenBank/DDBJ whole genome shotgun (WGS) entry which is preliminary data.</text>
</comment>
<dbReference type="Proteomes" id="UP001480955">
    <property type="component" value="Unassembled WGS sequence"/>
</dbReference>
<sequence length="191" mass="20940">MTEHPASDPHTVFLPALCWSRRQPDFYAVTQDLSPEGITFRSAFEPALDERLTCSIRYIGQLDTRVVRTDDKLFVVRLMASRQRAAEVARTLLALSREQGRSDQPARAHPRISPERKDVLVTLEDGRVLPGRLINVSASGAALALDHTLPPGTSITIGSTAAQVVRIFRDGVGAAFAYPFDPGQVHAGIRL</sequence>
<organism evidence="2 3">
    <name type="scientific">Methylorubrum podarium</name>
    <dbReference type="NCBI Taxonomy" id="200476"/>
    <lineage>
        <taxon>Bacteria</taxon>
        <taxon>Pseudomonadati</taxon>
        <taxon>Pseudomonadota</taxon>
        <taxon>Alphaproteobacteria</taxon>
        <taxon>Hyphomicrobiales</taxon>
        <taxon>Methylobacteriaceae</taxon>
        <taxon>Methylorubrum</taxon>
    </lineage>
</organism>
<evidence type="ECO:0000313" key="2">
    <source>
        <dbReference type="EMBL" id="MER2250410.1"/>
    </source>
</evidence>
<keyword evidence="3" id="KW-1185">Reference proteome</keyword>
<accession>A0ABV1QLX0</accession>
<dbReference type="RefSeq" id="WP_350394423.1">
    <property type="nucleotide sequence ID" value="NZ_JBELQE010000062.1"/>
</dbReference>
<proteinExistence type="predicted"/>
<dbReference type="SUPFAM" id="SSF141371">
    <property type="entry name" value="PilZ domain-like"/>
    <property type="match status" value="1"/>
</dbReference>
<evidence type="ECO:0000313" key="3">
    <source>
        <dbReference type="Proteomes" id="UP001480955"/>
    </source>
</evidence>
<gene>
    <name evidence="2" type="ORF">ABS772_10855</name>
</gene>
<name>A0ABV1QLX0_9HYPH</name>
<dbReference type="EMBL" id="JBELQE010000062">
    <property type="protein sequence ID" value="MER2250410.1"/>
    <property type="molecule type" value="Genomic_DNA"/>
</dbReference>
<dbReference type="InterPro" id="IPR009875">
    <property type="entry name" value="PilZ_domain"/>
</dbReference>